<feature type="region of interest" description="Disordered" evidence="1">
    <location>
        <begin position="541"/>
        <end position="561"/>
    </location>
</feature>
<comment type="caution">
    <text evidence="3">The sequence shown here is derived from an EMBL/GenBank/DDBJ whole genome shotgun (WGS) entry which is preliminary data.</text>
</comment>
<feature type="compositionally biased region" description="Low complexity" evidence="1">
    <location>
        <begin position="649"/>
        <end position="658"/>
    </location>
</feature>
<reference evidence="3 4" key="1">
    <citation type="journal article" date="2014" name="Genome Announc.">
        <title>Draft Genome Sequence of Kocuria palustris PEL.</title>
        <authorList>
            <person name="Sharma G."/>
            <person name="Khatri I."/>
            <person name="Subramanian S."/>
        </authorList>
    </citation>
    <scope>NUCLEOTIDE SEQUENCE [LARGE SCALE GENOMIC DNA]</scope>
    <source>
        <strain evidence="3 4">PEL</strain>
    </source>
</reference>
<feature type="compositionally biased region" description="Basic and acidic residues" evidence="1">
    <location>
        <begin position="541"/>
        <end position="550"/>
    </location>
</feature>
<keyword evidence="4" id="KW-1185">Reference proteome</keyword>
<feature type="compositionally biased region" description="Basic and acidic residues" evidence="1">
    <location>
        <begin position="659"/>
        <end position="676"/>
    </location>
</feature>
<evidence type="ECO:0000259" key="2">
    <source>
        <dbReference type="Pfam" id="PF13175"/>
    </source>
</evidence>
<dbReference type="InterPro" id="IPR041685">
    <property type="entry name" value="AAA_GajA/Old/RecF-like"/>
</dbReference>
<accession>M2XU80</accession>
<dbReference type="RefSeq" id="WP_006214948.1">
    <property type="nucleotide sequence ID" value="NZ_ANHZ02000015.1"/>
</dbReference>
<dbReference type="Pfam" id="PF13175">
    <property type="entry name" value="AAA_15"/>
    <property type="match status" value="1"/>
</dbReference>
<feature type="compositionally biased region" description="Low complexity" evidence="1">
    <location>
        <begin position="267"/>
        <end position="277"/>
    </location>
</feature>
<dbReference type="AlphaFoldDB" id="M2XU80"/>
<feature type="region of interest" description="Disordered" evidence="1">
    <location>
        <begin position="187"/>
        <end position="210"/>
    </location>
</feature>
<feature type="compositionally biased region" description="Basic and acidic residues" evidence="1">
    <location>
        <begin position="197"/>
        <end position="210"/>
    </location>
</feature>
<proteinExistence type="predicted"/>
<dbReference type="EMBL" id="ANHZ02000015">
    <property type="protein sequence ID" value="EME36358.1"/>
    <property type="molecule type" value="Genomic_DNA"/>
</dbReference>
<sequence>MRIHRIAVDSFKGVRDRTVEFPDTGITVLQGRNESGKSSLIEAFDLLLEIPDSSGAKAVKAADPVGDDLGIAVEAEFTLEGHRLLYRKQWLKAKKTTLRFLEGPRAGDTLSGREAHDTVMALRERSDQTLWSALRMLQGSASGRERLTDSSALKSALEQASGGSAQSESGSSLLALAQAERERYWTAGGKENAATKAVRDRHREAVADHERADAELASLVEAEERLERDERALTAAQRTLASAEEDAEQARVSAAALTQLQTRREQAAAAAEAASSRTEQRRSDLEQRERLRTRAQEAHQRAAQLRTEAEALQVKLDSAQEAAQQHRTELESARTAEEQARGRVRALRTAQRLVQHRQRHSELAQQLHELEEIAQQLEALGQTPDSPIGAADVERIDAAERALATARAQVAAGSAELTVTALGGPRTVHLGDESIELLDQQAQTRAVTEQIDLELPGQLRVSVVPEKGREDRSRAANDAQEALRQALVRWEVASPQEARDLLREQTEAQRERTALVQRRRSVLAQHDEAELRREHERLASLLADSERPADSDPPAMTGSAQEAADALQEAEEAAEDARSTLETVRDDVSGAEAALSARREELGAARAALDAQAESARRDEQQLAHEREQIADDAVEASHQEAIDELARAQEQAAQLERQWQDQDGEHKRSQYEARMRRPEALRRVLDQARDQRAQSRGALMALDRDQKQSAFDTALTRRRAVAQELSSHLRRAAAAKLLADTLERFQAEAHRRYTEPFRQQLERLGAHVFGSSFRVEVDEDLEVTRRFMHGTWIDESSLSTGAREQLAVLVRLAVATLVDPVEGVPVIFDDALGHSDPERLASLAAALESAGRRAQVILLTATPERFAAVAGTAEVRIGD</sequence>
<dbReference type="PANTHER" id="PTHR41259:SF1">
    <property type="entry name" value="DOUBLE-STRAND BREAK REPAIR RAD50 ATPASE, PUTATIVE-RELATED"/>
    <property type="match status" value="1"/>
</dbReference>
<name>M2XU80_9MICC</name>
<dbReference type="InterPro" id="IPR027417">
    <property type="entry name" value="P-loop_NTPase"/>
</dbReference>
<feature type="region of interest" description="Disordered" evidence="1">
    <location>
        <begin position="649"/>
        <end position="676"/>
    </location>
</feature>
<evidence type="ECO:0000256" key="1">
    <source>
        <dbReference type="SAM" id="MobiDB-lite"/>
    </source>
</evidence>
<organism evidence="3 4">
    <name type="scientific">Kocuria palustris PEL</name>
    <dbReference type="NCBI Taxonomy" id="1236550"/>
    <lineage>
        <taxon>Bacteria</taxon>
        <taxon>Bacillati</taxon>
        <taxon>Actinomycetota</taxon>
        <taxon>Actinomycetes</taxon>
        <taxon>Micrococcales</taxon>
        <taxon>Micrococcaceae</taxon>
        <taxon>Kocuria</taxon>
    </lineage>
</organism>
<dbReference type="Gene3D" id="3.40.50.300">
    <property type="entry name" value="P-loop containing nucleotide triphosphate hydrolases"/>
    <property type="match status" value="2"/>
</dbReference>
<dbReference type="Proteomes" id="UP000009877">
    <property type="component" value="Unassembled WGS sequence"/>
</dbReference>
<dbReference type="STRING" id="71999.KPaMU14_03275"/>
<gene>
    <name evidence="3" type="ORF">C884_00526</name>
</gene>
<dbReference type="SUPFAM" id="SSF52540">
    <property type="entry name" value="P-loop containing nucleoside triphosphate hydrolases"/>
    <property type="match status" value="1"/>
</dbReference>
<dbReference type="PANTHER" id="PTHR41259">
    <property type="entry name" value="DOUBLE-STRAND BREAK REPAIR RAD50 ATPASE, PUTATIVE-RELATED"/>
    <property type="match status" value="1"/>
</dbReference>
<feature type="region of interest" description="Disordered" evidence="1">
    <location>
        <begin position="265"/>
        <end position="301"/>
    </location>
</feature>
<evidence type="ECO:0000313" key="4">
    <source>
        <dbReference type="Proteomes" id="UP000009877"/>
    </source>
</evidence>
<feature type="domain" description="Endonuclease GajA/Old nuclease/RecF-like AAA" evidence="2">
    <location>
        <begin position="1"/>
        <end position="49"/>
    </location>
</feature>
<protein>
    <recommendedName>
        <fullName evidence="2">Endonuclease GajA/Old nuclease/RecF-like AAA domain-containing protein</fullName>
    </recommendedName>
</protein>
<evidence type="ECO:0000313" key="3">
    <source>
        <dbReference type="EMBL" id="EME36358.1"/>
    </source>
</evidence>
<feature type="compositionally biased region" description="Basic and acidic residues" evidence="1">
    <location>
        <begin position="278"/>
        <end position="300"/>
    </location>
</feature>